<dbReference type="Proteomes" id="UP001311799">
    <property type="component" value="Unassembled WGS sequence"/>
</dbReference>
<gene>
    <name evidence="2" type="ORF">RS030_2226</name>
</gene>
<reference evidence="2 3" key="1">
    <citation type="submission" date="2023-10" db="EMBL/GenBank/DDBJ databases">
        <title>Comparative genomics analysis reveals potential genetic determinants of host preference in Cryptosporidium xiaoi.</title>
        <authorList>
            <person name="Xiao L."/>
            <person name="Li J."/>
        </authorList>
    </citation>
    <scope>NUCLEOTIDE SEQUENCE [LARGE SCALE GENOMIC DNA]</scope>
    <source>
        <strain evidence="2 3">52996</strain>
    </source>
</reference>
<dbReference type="EMBL" id="JAWDEY010000022">
    <property type="protein sequence ID" value="KAK6588780.1"/>
    <property type="molecule type" value="Genomic_DNA"/>
</dbReference>
<evidence type="ECO:0000313" key="2">
    <source>
        <dbReference type="EMBL" id="KAK6588780.1"/>
    </source>
</evidence>
<organism evidence="2 3">
    <name type="scientific">Cryptosporidium xiaoi</name>
    <dbReference type="NCBI Taxonomy" id="659607"/>
    <lineage>
        <taxon>Eukaryota</taxon>
        <taxon>Sar</taxon>
        <taxon>Alveolata</taxon>
        <taxon>Apicomplexa</taxon>
        <taxon>Conoidasida</taxon>
        <taxon>Coccidia</taxon>
        <taxon>Eucoccidiorida</taxon>
        <taxon>Eimeriorina</taxon>
        <taxon>Cryptosporidiidae</taxon>
        <taxon>Cryptosporidium</taxon>
    </lineage>
</organism>
<comment type="caution">
    <text evidence="2">The sequence shown here is derived from an EMBL/GenBank/DDBJ whole genome shotgun (WGS) entry which is preliminary data.</text>
</comment>
<protein>
    <submittedName>
        <fullName evidence="2">Uncharacterized protein</fullName>
    </submittedName>
</protein>
<proteinExistence type="predicted"/>
<dbReference type="AlphaFoldDB" id="A0AAV9XVJ3"/>
<feature type="region of interest" description="Disordered" evidence="1">
    <location>
        <begin position="334"/>
        <end position="353"/>
    </location>
</feature>
<sequence>MEEIQVALFKVRSLSETILIDSSSQTDVSYLQSKKTPSEYVNYINYYIKEYELIKHSNSRSRQINTFITENPSHLKSHIRRYGEITNPSSGNDKNYQTHSNYFKELNIGYFLSTPNNTDSEPHFCQIPLNYKYVVDKSALNENYITSQQLLLVDEHSEVRHSFNCKCLSCNLPYPKSKNYLLKSWHPLPSKVPRYNFVSNGISEAIAMILMVGVNTIVEIIASIAISFCPKFPEKDVSFPSTGCILMDYFNDKIDFFINNTCILENSELEDNNSEGYHYSEDEINWNKKIDKTIIPFENKSLTVHNVFKDILNNCHQENENAFDPVKYLEGTPFSSPPQTHGQCPLREGFPNN</sequence>
<evidence type="ECO:0000256" key="1">
    <source>
        <dbReference type="SAM" id="MobiDB-lite"/>
    </source>
</evidence>
<evidence type="ECO:0000313" key="3">
    <source>
        <dbReference type="Proteomes" id="UP001311799"/>
    </source>
</evidence>
<name>A0AAV9XVJ3_9CRYT</name>
<keyword evidence="3" id="KW-1185">Reference proteome</keyword>
<accession>A0AAV9XVJ3</accession>